<organism evidence="2 3">
    <name type="scientific">Bacillus badius</name>
    <dbReference type="NCBI Taxonomy" id="1455"/>
    <lineage>
        <taxon>Bacteria</taxon>
        <taxon>Bacillati</taxon>
        <taxon>Bacillota</taxon>
        <taxon>Bacilli</taxon>
        <taxon>Bacillales</taxon>
        <taxon>Bacillaceae</taxon>
        <taxon>Pseudobacillus</taxon>
    </lineage>
</organism>
<dbReference type="EMBL" id="JXLP01000002">
    <property type="protein sequence ID" value="KIL79584.1"/>
    <property type="molecule type" value="Genomic_DNA"/>
</dbReference>
<feature type="compositionally biased region" description="Basic and acidic residues" evidence="1">
    <location>
        <begin position="175"/>
        <end position="196"/>
    </location>
</feature>
<protein>
    <submittedName>
        <fullName evidence="2">Phage capsid scaffolding protein</fullName>
    </submittedName>
</protein>
<feature type="region of interest" description="Disordered" evidence="1">
    <location>
        <begin position="147"/>
        <end position="196"/>
    </location>
</feature>
<dbReference type="InterPro" id="IPR009636">
    <property type="entry name" value="SCAF"/>
</dbReference>
<name>A0ABR5AY29_BACBA</name>
<dbReference type="Pfam" id="PF06810">
    <property type="entry name" value="Phage_scaffold"/>
    <property type="match status" value="1"/>
</dbReference>
<comment type="caution">
    <text evidence="2">The sequence shown here is derived from an EMBL/GenBank/DDBJ whole genome shotgun (WGS) entry which is preliminary data.</text>
</comment>
<evidence type="ECO:0000313" key="3">
    <source>
        <dbReference type="Proteomes" id="UP000031982"/>
    </source>
</evidence>
<dbReference type="Proteomes" id="UP000031982">
    <property type="component" value="Unassembled WGS sequence"/>
</dbReference>
<sequence length="196" mass="21952">MKQMNREFLKGLGLEEEAINSIMAEHGKTVNTTKEELKTAQTEAQSLKDQLKERDTQLEELSAQSGNNEALKQQLEVLKEANKQKAAEYEAKLHKQTYDYALDRALMGAKARNPLAVKALLDTEAIKLDGDKLLGLDDQLNKLRESDGYLFEGEAEPPKPSGYTPGSPQRGNTPKPKDAYEAGKQRALERHQKEEN</sequence>
<proteinExistence type="predicted"/>
<keyword evidence="3" id="KW-1185">Reference proteome</keyword>
<feature type="compositionally biased region" description="Polar residues" evidence="1">
    <location>
        <begin position="39"/>
        <end position="48"/>
    </location>
</feature>
<reference evidence="2 3" key="1">
    <citation type="submission" date="2015-01" db="EMBL/GenBank/DDBJ databases">
        <title>Genome Assembly of Bacillus badius MTCC 1458.</title>
        <authorList>
            <person name="Verma A."/>
            <person name="Khatri I."/>
            <person name="Mual P."/>
            <person name="Subramanian S."/>
            <person name="Krishnamurthi S."/>
        </authorList>
    </citation>
    <scope>NUCLEOTIDE SEQUENCE [LARGE SCALE GENOMIC DNA]</scope>
    <source>
        <strain evidence="2 3">MTCC 1458</strain>
    </source>
</reference>
<evidence type="ECO:0000313" key="2">
    <source>
        <dbReference type="EMBL" id="KIL79584.1"/>
    </source>
</evidence>
<evidence type="ECO:0000256" key="1">
    <source>
        <dbReference type="SAM" id="MobiDB-lite"/>
    </source>
</evidence>
<gene>
    <name evidence="2" type="ORF">SD77_2038</name>
</gene>
<accession>A0ABR5AY29</accession>
<feature type="region of interest" description="Disordered" evidence="1">
    <location>
        <begin position="37"/>
        <end position="67"/>
    </location>
</feature>